<feature type="compositionally biased region" description="Pro residues" evidence="1">
    <location>
        <begin position="310"/>
        <end position="320"/>
    </location>
</feature>
<name>A0A8H5M0F3_9AGAR</name>
<accession>A0A8H5M0F3</accession>
<keyword evidence="4" id="KW-1185">Reference proteome</keyword>
<feature type="region of interest" description="Disordered" evidence="1">
    <location>
        <begin position="304"/>
        <end position="337"/>
    </location>
</feature>
<dbReference type="Proteomes" id="UP000565441">
    <property type="component" value="Unassembled WGS sequence"/>
</dbReference>
<dbReference type="InterPro" id="IPR001810">
    <property type="entry name" value="F-box_dom"/>
</dbReference>
<dbReference type="EMBL" id="JAACJP010000029">
    <property type="protein sequence ID" value="KAF5376252.1"/>
    <property type="molecule type" value="Genomic_DNA"/>
</dbReference>
<comment type="caution">
    <text evidence="3">The sequence shown here is derived from an EMBL/GenBank/DDBJ whole genome shotgun (WGS) entry which is preliminary data.</text>
</comment>
<evidence type="ECO:0000259" key="2">
    <source>
        <dbReference type="PROSITE" id="PS50181"/>
    </source>
</evidence>
<evidence type="ECO:0000256" key="1">
    <source>
        <dbReference type="SAM" id="MobiDB-lite"/>
    </source>
</evidence>
<protein>
    <recommendedName>
        <fullName evidence="2">F-box domain-containing protein</fullName>
    </recommendedName>
</protein>
<dbReference type="OrthoDB" id="2751409at2759"/>
<evidence type="ECO:0000313" key="4">
    <source>
        <dbReference type="Proteomes" id="UP000565441"/>
    </source>
</evidence>
<dbReference type="PROSITE" id="PS50181">
    <property type="entry name" value="FBOX"/>
    <property type="match status" value="1"/>
</dbReference>
<dbReference type="AlphaFoldDB" id="A0A8H5M0F3"/>
<feature type="domain" description="F-box" evidence="2">
    <location>
        <begin position="1"/>
        <end position="25"/>
    </location>
</feature>
<sequence length="337" mass="37369">MLLQLPPEIVVRILCFLDLAELASIIQADSTLHAYFKAFPILQYRFATQAAQVEDNPRSTHGSVVTERLALLNSREQGWARLNFDFQRTIPVRHHPTGIYDLVGGVYLLGDDGRRRLHYCKLPSTPADPTGWSHIDVDCTFVDVGLNIYEHDLIAVVTTKPHPTERRCHILQFSTGKPHPLARSPVLFVSKSRWPRPSIGIEIVGVHLALVITHFLNPLQPCDQFYVFEWQTGTLKMKVHAPNHTYASVVFLSPTLLLLPNTRTAALDVWAIPAADTDAPTHALVTLALPQLAPGYVLVRLASRGEPNPTTHPAPAPAPASAPAFATARDEALRTRR</sequence>
<proteinExistence type="predicted"/>
<organism evidence="3 4">
    <name type="scientific">Tricholomella constricta</name>
    <dbReference type="NCBI Taxonomy" id="117010"/>
    <lineage>
        <taxon>Eukaryota</taxon>
        <taxon>Fungi</taxon>
        <taxon>Dikarya</taxon>
        <taxon>Basidiomycota</taxon>
        <taxon>Agaricomycotina</taxon>
        <taxon>Agaricomycetes</taxon>
        <taxon>Agaricomycetidae</taxon>
        <taxon>Agaricales</taxon>
        <taxon>Tricholomatineae</taxon>
        <taxon>Lyophyllaceae</taxon>
        <taxon>Tricholomella</taxon>
    </lineage>
</organism>
<reference evidence="3 4" key="1">
    <citation type="journal article" date="2020" name="ISME J.">
        <title>Uncovering the hidden diversity of litter-decomposition mechanisms in mushroom-forming fungi.</title>
        <authorList>
            <person name="Floudas D."/>
            <person name="Bentzer J."/>
            <person name="Ahren D."/>
            <person name="Johansson T."/>
            <person name="Persson P."/>
            <person name="Tunlid A."/>
        </authorList>
    </citation>
    <scope>NUCLEOTIDE SEQUENCE [LARGE SCALE GENOMIC DNA]</scope>
    <source>
        <strain evidence="3 4">CBS 661.87</strain>
    </source>
</reference>
<evidence type="ECO:0000313" key="3">
    <source>
        <dbReference type="EMBL" id="KAF5376252.1"/>
    </source>
</evidence>
<gene>
    <name evidence="3" type="ORF">D9615_008453</name>
</gene>
<feature type="compositionally biased region" description="Basic and acidic residues" evidence="1">
    <location>
        <begin position="328"/>
        <end position="337"/>
    </location>
</feature>